<sequence length="229" mass="23288">MVDLPRGAGVDRMHSSSKADTNFIGGIAMSKNAFTNRFVSGAVGVAVAAPATTAAAPMTTAAAPAPAVELPVSGGVFAEVEKAPTLAEKKAILESNGFVNTGGTTYESTEGGFTIGTTLAEEPRKDVVSPQWSGGIGLGGPYIQGTLPKWQAAIDGAATPATVACAFITASVGAAACAVAIQKVNEYIQAQDFSGTEAICLRVYAPVWQIAPPHPLLEVRQISPGSVDE</sequence>
<reference evidence="1" key="1">
    <citation type="submission" date="2021-11" db="EMBL/GenBank/DDBJ databases">
        <authorList>
            <person name="Li G."/>
            <person name="Jia Q."/>
            <person name="Yang F."/>
            <person name="Zhang C."/>
            <person name="Singh A."/>
            <person name="Lorenz A.J."/>
            <person name="Jackson-Ziems T."/>
            <person name="Vidaver A."/>
            <person name="Alfano J.R."/>
        </authorList>
    </citation>
    <scope>NUCLEOTIDE SEQUENCE</scope>
    <source>
        <strain evidence="1">CNK-2</strain>
    </source>
</reference>
<dbReference type="Proteomes" id="UP001056208">
    <property type="component" value="Chromosome"/>
</dbReference>
<accession>A0ABY4MQV7</accession>
<gene>
    <name evidence="1" type="ORF">LIV34_002770</name>
</gene>
<dbReference type="RefSeq" id="WP_131798184.1">
    <property type="nucleotide sequence ID" value="NZ_CP033722.2"/>
</dbReference>
<keyword evidence="2" id="KW-1185">Reference proteome</keyword>
<name>A0ABY4MQV7_9MICO</name>
<dbReference type="EMBL" id="CP086345">
    <property type="protein sequence ID" value="UQB04880.1"/>
    <property type="molecule type" value="Genomic_DNA"/>
</dbReference>
<proteinExistence type="predicted"/>
<organism evidence="1 2">
    <name type="scientific">Clavibacter nebraskensis</name>
    <dbReference type="NCBI Taxonomy" id="31963"/>
    <lineage>
        <taxon>Bacteria</taxon>
        <taxon>Bacillati</taxon>
        <taxon>Actinomycetota</taxon>
        <taxon>Actinomycetes</taxon>
        <taxon>Micrococcales</taxon>
        <taxon>Microbacteriaceae</taxon>
        <taxon>Clavibacter</taxon>
    </lineage>
</organism>
<evidence type="ECO:0000313" key="1">
    <source>
        <dbReference type="EMBL" id="UQB04880.1"/>
    </source>
</evidence>
<evidence type="ECO:0000313" key="2">
    <source>
        <dbReference type="Proteomes" id="UP001056208"/>
    </source>
</evidence>
<protein>
    <submittedName>
        <fullName evidence="1">Uncharacterized protein</fullName>
    </submittedName>
</protein>